<dbReference type="InterPro" id="IPR036915">
    <property type="entry name" value="Cyclin-like_sf"/>
</dbReference>
<dbReference type="InterPro" id="IPR048258">
    <property type="entry name" value="Cyclins_cyclin-box"/>
</dbReference>
<dbReference type="Proteomes" id="UP001293593">
    <property type="component" value="Unassembled WGS sequence"/>
</dbReference>
<evidence type="ECO:0000256" key="6">
    <source>
        <dbReference type="ARBA" id="ARBA00032263"/>
    </source>
</evidence>
<dbReference type="PIRSF" id="PIRSF001771">
    <property type="entry name" value="Cyclin_A_B_D_E"/>
    <property type="match status" value="1"/>
</dbReference>
<gene>
    <name evidence="10" type="ORF">QN277_015432</name>
</gene>
<keyword evidence="3" id="KW-0132">Cell division</keyword>
<sequence>MQTRAAKRRAEAAAIPQVESPNKKRVVLRELSNVSNVTFPAVLNQKCRKKTLPLDPNTNIKDNEAVHVVSKLDADVKMNDPYVSQIYQYLREMEMEANRRPMPDYLEKVQEDFGANARGTLISWLAEVTEEYRLLLDTFHLSVSYIDRFLSAKIVSRQRLQLLGVSSMLIASKYEELTPPHVERFCYITDNTYNQAEVVEMEADVLKSLNFEVGNPTVNTFLRRFAEIASENQKTHKLEFGFLGDYLGELSLLDYNCVKLLPSMVAASAIFLARFILWPKVHPWTSALQRYSRYKSRELKQYVLILHDLYLARKVGSLQSIRDKYRQHKFKNVATLPSPPEIPETYFKKW</sequence>
<dbReference type="InterPro" id="IPR013763">
    <property type="entry name" value="Cyclin-like_dom"/>
</dbReference>
<dbReference type="GO" id="GO:0051301">
    <property type="term" value="P:cell division"/>
    <property type="evidence" value="ECO:0007669"/>
    <property type="project" value="UniProtKB-KW"/>
</dbReference>
<proteinExistence type="inferred from homology"/>
<keyword evidence="4 7" id="KW-0195">Cyclin</keyword>
<feature type="domain" description="Cyclin-like" evidence="8">
    <location>
        <begin position="220"/>
        <end position="308"/>
    </location>
</feature>
<dbReference type="InterPro" id="IPR039361">
    <property type="entry name" value="Cyclin"/>
</dbReference>
<evidence type="ECO:0000256" key="2">
    <source>
        <dbReference type="ARBA" id="ARBA00011177"/>
    </source>
</evidence>
<dbReference type="PROSITE" id="PS00292">
    <property type="entry name" value="CYCLINS"/>
    <property type="match status" value="1"/>
</dbReference>
<evidence type="ECO:0000259" key="9">
    <source>
        <dbReference type="SMART" id="SM01332"/>
    </source>
</evidence>
<dbReference type="FunFam" id="1.10.472.10:FF:000220">
    <property type="entry name" value="Cyclin superfamily protein, putative"/>
    <property type="match status" value="1"/>
</dbReference>
<dbReference type="EMBL" id="JAWXYG010000003">
    <property type="protein sequence ID" value="KAK4277432.1"/>
    <property type="molecule type" value="Genomic_DNA"/>
</dbReference>
<evidence type="ECO:0000256" key="1">
    <source>
        <dbReference type="ARBA" id="ARBA00006955"/>
    </source>
</evidence>
<dbReference type="InterPro" id="IPR046965">
    <property type="entry name" value="Cyclin_A/B-like"/>
</dbReference>
<dbReference type="Pfam" id="PF02984">
    <property type="entry name" value="Cyclin_C"/>
    <property type="match status" value="1"/>
</dbReference>
<name>A0AAE1MR65_9FABA</name>
<evidence type="ECO:0000256" key="5">
    <source>
        <dbReference type="ARBA" id="ARBA00023306"/>
    </source>
</evidence>
<feature type="domain" description="Cyclin C-terminal" evidence="9">
    <location>
        <begin position="216"/>
        <end position="339"/>
    </location>
</feature>
<comment type="similarity">
    <text evidence="1">Belongs to the cyclin family. Cyclin AB subfamily.</text>
</comment>
<protein>
    <recommendedName>
        <fullName evidence="6">B-like cyclin</fullName>
    </recommendedName>
</protein>
<feature type="domain" description="Cyclin-like" evidence="8">
    <location>
        <begin position="123"/>
        <end position="207"/>
    </location>
</feature>
<evidence type="ECO:0000313" key="11">
    <source>
        <dbReference type="Proteomes" id="UP001293593"/>
    </source>
</evidence>
<evidence type="ECO:0000259" key="8">
    <source>
        <dbReference type="SMART" id="SM00385"/>
    </source>
</evidence>
<reference evidence="10" key="1">
    <citation type="submission" date="2023-10" db="EMBL/GenBank/DDBJ databases">
        <title>Chromosome-level genome of the transformable northern wattle, Acacia crassicarpa.</title>
        <authorList>
            <person name="Massaro I."/>
            <person name="Sinha N.R."/>
            <person name="Poethig S."/>
            <person name="Leichty A.R."/>
        </authorList>
    </citation>
    <scope>NUCLEOTIDE SEQUENCE</scope>
    <source>
        <strain evidence="10">Acra3RX</strain>
        <tissue evidence="10">Leaf</tissue>
    </source>
</reference>
<dbReference type="PANTHER" id="PTHR10177">
    <property type="entry name" value="CYCLINS"/>
    <property type="match status" value="1"/>
</dbReference>
<dbReference type="FunFam" id="1.10.472.10:FF:000001">
    <property type="entry name" value="G2/mitotic-specific cyclin"/>
    <property type="match status" value="1"/>
</dbReference>
<dbReference type="InterPro" id="IPR006671">
    <property type="entry name" value="Cyclin_N"/>
</dbReference>
<dbReference type="InterPro" id="IPR004367">
    <property type="entry name" value="Cyclin_C-dom"/>
</dbReference>
<dbReference type="SMART" id="SM00385">
    <property type="entry name" value="CYCLIN"/>
    <property type="match status" value="2"/>
</dbReference>
<dbReference type="GO" id="GO:0016538">
    <property type="term" value="F:cyclin-dependent protein serine/threonine kinase regulator activity"/>
    <property type="evidence" value="ECO:0007669"/>
    <property type="project" value="InterPro"/>
</dbReference>
<keyword evidence="5" id="KW-0131">Cell cycle</keyword>
<evidence type="ECO:0000256" key="4">
    <source>
        <dbReference type="ARBA" id="ARBA00023127"/>
    </source>
</evidence>
<dbReference type="Gene3D" id="1.10.472.10">
    <property type="entry name" value="Cyclin-like"/>
    <property type="match status" value="2"/>
</dbReference>
<comment type="subunit">
    <text evidence="2">Interacts with the CDC2 protein kinase to form a serine/threonine kinase holoenzyme complex also known as maturation promoting factor (MPF). The cyclin subunit imparts substrate specificity to the complex.</text>
</comment>
<accession>A0AAE1MR65</accession>
<evidence type="ECO:0000256" key="3">
    <source>
        <dbReference type="ARBA" id="ARBA00022618"/>
    </source>
</evidence>
<dbReference type="GO" id="GO:0044772">
    <property type="term" value="P:mitotic cell cycle phase transition"/>
    <property type="evidence" value="ECO:0007669"/>
    <property type="project" value="InterPro"/>
</dbReference>
<comment type="caution">
    <text evidence="10">The sequence shown here is derived from an EMBL/GenBank/DDBJ whole genome shotgun (WGS) entry which is preliminary data.</text>
</comment>
<dbReference type="SUPFAM" id="SSF47954">
    <property type="entry name" value="Cyclin-like"/>
    <property type="match status" value="2"/>
</dbReference>
<organism evidence="10 11">
    <name type="scientific">Acacia crassicarpa</name>
    <name type="common">northern wattle</name>
    <dbReference type="NCBI Taxonomy" id="499986"/>
    <lineage>
        <taxon>Eukaryota</taxon>
        <taxon>Viridiplantae</taxon>
        <taxon>Streptophyta</taxon>
        <taxon>Embryophyta</taxon>
        <taxon>Tracheophyta</taxon>
        <taxon>Spermatophyta</taxon>
        <taxon>Magnoliopsida</taxon>
        <taxon>eudicotyledons</taxon>
        <taxon>Gunneridae</taxon>
        <taxon>Pentapetalae</taxon>
        <taxon>rosids</taxon>
        <taxon>fabids</taxon>
        <taxon>Fabales</taxon>
        <taxon>Fabaceae</taxon>
        <taxon>Caesalpinioideae</taxon>
        <taxon>mimosoid clade</taxon>
        <taxon>Acacieae</taxon>
        <taxon>Acacia</taxon>
    </lineage>
</organism>
<dbReference type="AlphaFoldDB" id="A0AAE1MR65"/>
<evidence type="ECO:0000313" key="10">
    <source>
        <dbReference type="EMBL" id="KAK4277432.1"/>
    </source>
</evidence>
<dbReference type="SMART" id="SM01332">
    <property type="entry name" value="Cyclin_C"/>
    <property type="match status" value="1"/>
</dbReference>
<keyword evidence="11" id="KW-1185">Reference proteome</keyword>
<dbReference type="Pfam" id="PF00134">
    <property type="entry name" value="Cyclin_N"/>
    <property type="match status" value="1"/>
</dbReference>
<evidence type="ECO:0000256" key="7">
    <source>
        <dbReference type="RuleBase" id="RU000383"/>
    </source>
</evidence>